<reference evidence="1" key="1">
    <citation type="submission" date="2022-02" db="EMBL/GenBank/DDBJ databases">
        <title>Plant Genome Project.</title>
        <authorList>
            <person name="Zhang R.-G."/>
        </authorList>
    </citation>
    <scope>NUCLEOTIDE SEQUENCE</scope>
    <source>
        <strain evidence="1">AT1</strain>
    </source>
</reference>
<name>A0ACC0NFQ6_RHOML</name>
<gene>
    <name evidence="1" type="ORF">RHMOL_Rhmol06G0176900</name>
</gene>
<organism evidence="1 2">
    <name type="scientific">Rhododendron molle</name>
    <name type="common">Chinese azalea</name>
    <name type="synonym">Azalea mollis</name>
    <dbReference type="NCBI Taxonomy" id="49168"/>
    <lineage>
        <taxon>Eukaryota</taxon>
        <taxon>Viridiplantae</taxon>
        <taxon>Streptophyta</taxon>
        <taxon>Embryophyta</taxon>
        <taxon>Tracheophyta</taxon>
        <taxon>Spermatophyta</taxon>
        <taxon>Magnoliopsida</taxon>
        <taxon>eudicotyledons</taxon>
        <taxon>Gunneridae</taxon>
        <taxon>Pentapetalae</taxon>
        <taxon>asterids</taxon>
        <taxon>Ericales</taxon>
        <taxon>Ericaceae</taxon>
        <taxon>Ericoideae</taxon>
        <taxon>Rhodoreae</taxon>
        <taxon>Rhododendron</taxon>
    </lineage>
</organism>
<proteinExistence type="predicted"/>
<dbReference type="Proteomes" id="UP001062846">
    <property type="component" value="Chromosome 6"/>
</dbReference>
<sequence length="424" mass="47727">MIGLGSDTEFYQAGVRTVLDIGCGFGSFGSHLLSLKLMVVWIAAYEVTGSQVQLALERGLPAIIGNFISRQLPYPSLSFSMVQYAQCGIFWEEKGHAACVLVYRVLMHKFVEAGQKKMSGVQPNDFCEDFENWKSIVRNYWSLLTPLIFSDHPKRPGDEDPLPPYNMICNVMDMNAHYGGLNAACLEGKQSGWVIVGDKLGPIEKACSLATQIRWDARIFYHLNMAWNLRWATSLGENMKSGTEMRKLLSEPDVPTLDQGSRLSQAVATFHEFKFLCAGAGEQNSALYWLGRVQTFSLTVGEKTDYLVKIQELQKQLAMDKEEDERFQGDRDNFLSVALEGYKLCLVIDDKYDVRVVFRLVSLWFSLSSRQIVVNGMLNTIEEVQSYKFIPLVYQIASRMGSKDGHGPHSFQFSLASLVKKVAI</sequence>
<protein>
    <submittedName>
        <fullName evidence="1">Uncharacterized protein</fullName>
    </submittedName>
</protein>
<dbReference type="EMBL" id="CM046393">
    <property type="protein sequence ID" value="KAI8551318.1"/>
    <property type="molecule type" value="Genomic_DNA"/>
</dbReference>
<evidence type="ECO:0000313" key="1">
    <source>
        <dbReference type="EMBL" id="KAI8551318.1"/>
    </source>
</evidence>
<keyword evidence="2" id="KW-1185">Reference proteome</keyword>
<accession>A0ACC0NFQ6</accession>
<comment type="caution">
    <text evidence="1">The sequence shown here is derived from an EMBL/GenBank/DDBJ whole genome shotgun (WGS) entry which is preliminary data.</text>
</comment>
<evidence type="ECO:0000313" key="2">
    <source>
        <dbReference type="Proteomes" id="UP001062846"/>
    </source>
</evidence>